<sequence>RVRPSSSRAPTSVPRLMRATWSLSAAAMMRRLMTACHWLLPTRRRCRARRMTPPPPPSKDTSAAASGMDAELFRILSKAVEELDLEWSPPEEPSR</sequence>
<evidence type="ECO:0000256" key="1">
    <source>
        <dbReference type="SAM" id="MobiDB-lite"/>
    </source>
</evidence>
<evidence type="ECO:0000313" key="3">
    <source>
        <dbReference type="Proteomes" id="UP001558613"/>
    </source>
</evidence>
<feature type="region of interest" description="Disordered" evidence="1">
    <location>
        <begin position="47"/>
        <end position="67"/>
    </location>
</feature>
<feature type="non-terminal residue" evidence="2">
    <location>
        <position position="1"/>
    </location>
</feature>
<reference evidence="2 3" key="1">
    <citation type="submission" date="2023-09" db="EMBL/GenBank/DDBJ databases">
        <authorList>
            <person name="Wang M."/>
        </authorList>
    </citation>
    <scope>NUCLEOTIDE SEQUENCE [LARGE SCALE GENOMIC DNA]</scope>
    <source>
        <strain evidence="2">GT-2023</strain>
        <tissue evidence="2">Liver</tissue>
    </source>
</reference>
<name>A0ABR3LAV1_9TELE</name>
<keyword evidence="3" id="KW-1185">Reference proteome</keyword>
<protein>
    <submittedName>
        <fullName evidence="2">Uncharacterized protein</fullName>
    </submittedName>
</protein>
<evidence type="ECO:0000313" key="2">
    <source>
        <dbReference type="EMBL" id="KAL1248787.1"/>
    </source>
</evidence>
<dbReference type="Proteomes" id="UP001558613">
    <property type="component" value="Unassembled WGS sequence"/>
</dbReference>
<gene>
    <name evidence="2" type="ORF">QQF64_022105</name>
</gene>
<feature type="non-terminal residue" evidence="2">
    <location>
        <position position="95"/>
    </location>
</feature>
<accession>A0ABR3LAV1</accession>
<dbReference type="EMBL" id="JAYMGO010000024">
    <property type="protein sequence ID" value="KAL1248787.1"/>
    <property type="molecule type" value="Genomic_DNA"/>
</dbReference>
<organism evidence="2 3">
    <name type="scientific">Cirrhinus molitorella</name>
    <name type="common">mud carp</name>
    <dbReference type="NCBI Taxonomy" id="172907"/>
    <lineage>
        <taxon>Eukaryota</taxon>
        <taxon>Metazoa</taxon>
        <taxon>Chordata</taxon>
        <taxon>Craniata</taxon>
        <taxon>Vertebrata</taxon>
        <taxon>Euteleostomi</taxon>
        <taxon>Actinopterygii</taxon>
        <taxon>Neopterygii</taxon>
        <taxon>Teleostei</taxon>
        <taxon>Ostariophysi</taxon>
        <taxon>Cypriniformes</taxon>
        <taxon>Cyprinidae</taxon>
        <taxon>Labeoninae</taxon>
        <taxon>Labeonini</taxon>
        <taxon>Cirrhinus</taxon>
    </lineage>
</organism>
<comment type="caution">
    <text evidence="2">The sequence shown here is derived from an EMBL/GenBank/DDBJ whole genome shotgun (WGS) entry which is preliminary data.</text>
</comment>
<proteinExistence type="predicted"/>